<accession>A0A0M8MLG3</accession>
<dbReference type="GO" id="GO:0000976">
    <property type="term" value="F:transcription cis-regulatory region binding"/>
    <property type="evidence" value="ECO:0007669"/>
    <property type="project" value="TreeGrafter"/>
</dbReference>
<evidence type="ECO:0000256" key="3">
    <source>
        <dbReference type="ARBA" id="ARBA00023163"/>
    </source>
</evidence>
<dbReference type="OrthoDB" id="5018893at2"/>
<dbReference type="EMBL" id="LAVO01000015">
    <property type="protein sequence ID" value="KOS09864.1"/>
    <property type="molecule type" value="Genomic_DNA"/>
</dbReference>
<dbReference type="PANTHER" id="PTHR30055">
    <property type="entry name" value="HTH-TYPE TRANSCRIPTIONAL REGULATOR RUTR"/>
    <property type="match status" value="1"/>
</dbReference>
<dbReference type="Pfam" id="PF00440">
    <property type="entry name" value="TetR_N"/>
    <property type="match status" value="1"/>
</dbReference>
<dbReference type="InterPro" id="IPR036271">
    <property type="entry name" value="Tet_transcr_reg_TetR-rel_C_sf"/>
</dbReference>
<dbReference type="PROSITE" id="PS50977">
    <property type="entry name" value="HTH_TETR_2"/>
    <property type="match status" value="1"/>
</dbReference>
<reference evidence="6" key="1">
    <citation type="submission" date="2015-04" db="EMBL/GenBank/DDBJ databases">
        <title>Complete genome sequence of Microbacterium chocolatum SIT 101, a bacterium enantioselectively hydrolyzing mesomeric diesters.</title>
        <authorList>
            <person name="Li X."/>
            <person name="Xu Y."/>
        </authorList>
    </citation>
    <scope>NUCLEOTIDE SEQUENCE [LARGE SCALE GENOMIC DNA]</scope>
    <source>
        <strain evidence="6">SIT 101</strain>
    </source>
</reference>
<evidence type="ECO:0000256" key="2">
    <source>
        <dbReference type="ARBA" id="ARBA00023125"/>
    </source>
</evidence>
<feature type="domain" description="HTH tetR-type" evidence="5">
    <location>
        <begin position="13"/>
        <end position="73"/>
    </location>
</feature>
<comment type="caution">
    <text evidence="6">The sequence shown here is derived from an EMBL/GenBank/DDBJ whole genome shotgun (WGS) entry which is preliminary data.</text>
</comment>
<gene>
    <name evidence="6" type="ORF">XI38_13300</name>
</gene>
<dbReference type="GO" id="GO:0003700">
    <property type="term" value="F:DNA-binding transcription factor activity"/>
    <property type="evidence" value="ECO:0007669"/>
    <property type="project" value="TreeGrafter"/>
</dbReference>
<dbReference type="PROSITE" id="PS01081">
    <property type="entry name" value="HTH_TETR_1"/>
    <property type="match status" value="1"/>
</dbReference>
<keyword evidence="7" id="KW-1185">Reference proteome</keyword>
<evidence type="ECO:0000313" key="7">
    <source>
        <dbReference type="Proteomes" id="UP000037737"/>
    </source>
</evidence>
<evidence type="ECO:0000259" key="5">
    <source>
        <dbReference type="PROSITE" id="PS50977"/>
    </source>
</evidence>
<dbReference type="KEGG" id="mcw:A8L33_01055"/>
<dbReference type="SUPFAM" id="SSF48498">
    <property type="entry name" value="Tetracyclin repressor-like, C-terminal domain"/>
    <property type="match status" value="1"/>
</dbReference>
<evidence type="ECO:0000256" key="1">
    <source>
        <dbReference type="ARBA" id="ARBA00023015"/>
    </source>
</evidence>
<dbReference type="SUPFAM" id="SSF46689">
    <property type="entry name" value="Homeodomain-like"/>
    <property type="match status" value="1"/>
</dbReference>
<feature type="DNA-binding region" description="H-T-H motif" evidence="4">
    <location>
        <begin position="36"/>
        <end position="55"/>
    </location>
</feature>
<keyword evidence="3" id="KW-0804">Transcription</keyword>
<dbReference type="PANTHER" id="PTHR30055:SF234">
    <property type="entry name" value="HTH-TYPE TRANSCRIPTIONAL REGULATOR BETI"/>
    <property type="match status" value="1"/>
</dbReference>
<dbReference type="InterPro" id="IPR023772">
    <property type="entry name" value="DNA-bd_HTH_TetR-type_CS"/>
</dbReference>
<sequence>MSDRSARPYLSVAERREVLLDAAVAVLRNSGVEALSLRTVGERAGVAHRVVSYAFGSKAELVKALLVRETSSAVDASWRAPLADPGFGASVEAALTAYAAVIREDPRLTESLAALTASARMSPDLSGAVRSEAELARDRIGALVTGWAAAHPDAGIDVDQAVTGIHAAAEGIAAWWLSTRDDDRLPDVVRTFSAGIAASATR</sequence>
<dbReference type="Proteomes" id="UP000037737">
    <property type="component" value="Unassembled WGS sequence"/>
</dbReference>
<dbReference type="InterPro" id="IPR050109">
    <property type="entry name" value="HTH-type_TetR-like_transc_reg"/>
</dbReference>
<dbReference type="InterPro" id="IPR001647">
    <property type="entry name" value="HTH_TetR"/>
</dbReference>
<keyword evidence="2 4" id="KW-0238">DNA-binding</keyword>
<dbReference type="AlphaFoldDB" id="A0A0M8MLG3"/>
<evidence type="ECO:0000313" key="6">
    <source>
        <dbReference type="EMBL" id="KOS09864.1"/>
    </source>
</evidence>
<dbReference type="Gene3D" id="1.10.357.10">
    <property type="entry name" value="Tetracycline Repressor, domain 2"/>
    <property type="match status" value="1"/>
</dbReference>
<protein>
    <recommendedName>
        <fullName evidence="5">HTH tetR-type domain-containing protein</fullName>
    </recommendedName>
</protein>
<dbReference type="PATRIC" id="fig|84292.3.peg.2703"/>
<keyword evidence="1" id="KW-0805">Transcription regulation</keyword>
<evidence type="ECO:0000256" key="4">
    <source>
        <dbReference type="PROSITE-ProRule" id="PRU00335"/>
    </source>
</evidence>
<dbReference type="InterPro" id="IPR009057">
    <property type="entry name" value="Homeodomain-like_sf"/>
</dbReference>
<proteinExistence type="predicted"/>
<name>A0A0M8MLG3_9MICO</name>
<organism evidence="6 7">
    <name type="scientific">Microbacterium aurantiacum</name>
    <dbReference type="NCBI Taxonomy" id="162393"/>
    <lineage>
        <taxon>Bacteria</taxon>
        <taxon>Bacillati</taxon>
        <taxon>Actinomycetota</taxon>
        <taxon>Actinomycetes</taxon>
        <taxon>Micrococcales</taxon>
        <taxon>Microbacteriaceae</taxon>
        <taxon>Microbacterium</taxon>
    </lineage>
</organism>